<proteinExistence type="predicted"/>
<feature type="compositionally biased region" description="Low complexity" evidence="2">
    <location>
        <begin position="406"/>
        <end position="421"/>
    </location>
</feature>
<keyword evidence="1" id="KW-0175">Coiled coil</keyword>
<feature type="compositionally biased region" description="Polar residues" evidence="2">
    <location>
        <begin position="138"/>
        <end position="151"/>
    </location>
</feature>
<feature type="compositionally biased region" description="Basic and acidic residues" evidence="2">
    <location>
        <begin position="464"/>
        <end position="476"/>
    </location>
</feature>
<keyword evidence="4" id="KW-1185">Reference proteome</keyword>
<feature type="compositionally biased region" description="Low complexity" evidence="2">
    <location>
        <begin position="439"/>
        <end position="450"/>
    </location>
</feature>
<feature type="compositionally biased region" description="Acidic residues" evidence="2">
    <location>
        <begin position="425"/>
        <end position="438"/>
    </location>
</feature>
<comment type="caution">
    <text evidence="3">The sequence shown here is derived from an EMBL/GenBank/DDBJ whole genome shotgun (WGS) entry which is preliminary data.</text>
</comment>
<dbReference type="RefSeq" id="XP_064671849.1">
    <property type="nucleotide sequence ID" value="XM_064814823.1"/>
</dbReference>
<feature type="compositionally biased region" description="Acidic residues" evidence="2">
    <location>
        <begin position="371"/>
        <end position="381"/>
    </location>
</feature>
<evidence type="ECO:0000313" key="4">
    <source>
        <dbReference type="Proteomes" id="UP001302812"/>
    </source>
</evidence>
<feature type="region of interest" description="Disordered" evidence="2">
    <location>
        <begin position="77"/>
        <end position="110"/>
    </location>
</feature>
<feature type="region of interest" description="Disordered" evidence="2">
    <location>
        <begin position="134"/>
        <end position="217"/>
    </location>
</feature>
<dbReference type="Proteomes" id="UP001302812">
    <property type="component" value="Unassembled WGS sequence"/>
</dbReference>
<feature type="region of interest" description="Disordered" evidence="2">
    <location>
        <begin position="240"/>
        <end position="262"/>
    </location>
</feature>
<evidence type="ECO:0000313" key="3">
    <source>
        <dbReference type="EMBL" id="KAK4114279.1"/>
    </source>
</evidence>
<dbReference type="AlphaFoldDB" id="A0AAN6YV93"/>
<feature type="coiled-coil region" evidence="1">
    <location>
        <begin position="1"/>
        <end position="28"/>
    </location>
</feature>
<gene>
    <name evidence="3" type="ORF">N656DRAFT_777457</name>
</gene>
<feature type="region of interest" description="Disordered" evidence="2">
    <location>
        <begin position="308"/>
        <end position="490"/>
    </location>
</feature>
<reference evidence="3" key="2">
    <citation type="submission" date="2023-05" db="EMBL/GenBank/DDBJ databases">
        <authorList>
            <consortium name="Lawrence Berkeley National Laboratory"/>
            <person name="Steindorff A."/>
            <person name="Hensen N."/>
            <person name="Bonometti L."/>
            <person name="Westerberg I."/>
            <person name="Brannstrom I.O."/>
            <person name="Guillou S."/>
            <person name="Cros-Aarteil S."/>
            <person name="Calhoun S."/>
            <person name="Haridas S."/>
            <person name="Kuo A."/>
            <person name="Mondo S."/>
            <person name="Pangilinan J."/>
            <person name="Riley R."/>
            <person name="Labutti K."/>
            <person name="Andreopoulos B."/>
            <person name="Lipzen A."/>
            <person name="Chen C."/>
            <person name="Yanf M."/>
            <person name="Daum C."/>
            <person name="Ng V."/>
            <person name="Clum A."/>
            <person name="Ohm R."/>
            <person name="Martin F."/>
            <person name="Silar P."/>
            <person name="Natvig D."/>
            <person name="Lalanne C."/>
            <person name="Gautier V."/>
            <person name="Ament-Velasquez S.L."/>
            <person name="Kruys A."/>
            <person name="Hutchinson M.I."/>
            <person name="Powell A.J."/>
            <person name="Barry K."/>
            <person name="Miller A.N."/>
            <person name="Grigoriev I.V."/>
            <person name="Debuchy R."/>
            <person name="Gladieux P."/>
            <person name="Thoren M.H."/>
            <person name="Johannesson H."/>
        </authorList>
    </citation>
    <scope>NUCLEOTIDE SEQUENCE</scope>
    <source>
        <strain evidence="3">CBS 508.74</strain>
    </source>
</reference>
<name>A0AAN6YV93_9PEZI</name>
<sequence>MDDAARLVSELQSKLAQLDGKVAAYQHDMLAEFQRHMDDCLKDYPDHVSNEVSRIIAQSMSRYPALCPRFGDAPDSPAIDRNAWNGNKSPPPILRHTSGIPKESARSAHAREREFHGLFTPTYLPLLESNNHIRRSSEASQPASPRQTTLPLSLENVEKVEKSSQPVPTSPKLRPAPIRRLTDRSSSSVESSGSDAKVRRSALRRSSSSNKGSPRRVRFEFQGEEVFPASPVHQASTITPAPVGEAQPQSEADTSAIATKEDESVSYLGTSLLDVEGEEDSFPKPKKVSSTQALQALTRSPLEEGTVWTVVNPDPGEPVIMRGGKPTEDARYSCPPKVDSQATIRPTSVAEDETPAGGLLGSPIEDIGKYDEDENASEDDFLSIRPTRKTPSPAATRPLAGPPAHSPSTAPDTATTPVPTSNKDVDEEDSLFDFEEGGESSSQPQSKPQKYLPEPEDDEDEPIPEPRVKGLEKVEQEEQDDENGKLPAVSPSAALFGHSIGSYKGHRLSINPITNPKLYDEIANMEDVHFLVGSIDGRSGVDNVDPSSYRAAILAQNRGGTPRSLTERLALEEAMERRKAAKNMEDRD</sequence>
<feature type="compositionally biased region" description="Acidic residues" evidence="2">
    <location>
        <begin position="454"/>
        <end position="463"/>
    </location>
</feature>
<dbReference type="GeneID" id="89938948"/>
<accession>A0AAN6YV93</accession>
<feature type="compositionally biased region" description="Low complexity" evidence="2">
    <location>
        <begin position="185"/>
        <end position="194"/>
    </location>
</feature>
<dbReference type="EMBL" id="MU853337">
    <property type="protein sequence ID" value="KAK4114279.1"/>
    <property type="molecule type" value="Genomic_DNA"/>
</dbReference>
<evidence type="ECO:0000256" key="1">
    <source>
        <dbReference type="SAM" id="Coils"/>
    </source>
</evidence>
<evidence type="ECO:0000256" key="2">
    <source>
        <dbReference type="SAM" id="MobiDB-lite"/>
    </source>
</evidence>
<feature type="compositionally biased region" description="Polar residues" evidence="2">
    <location>
        <begin position="247"/>
        <end position="257"/>
    </location>
</feature>
<organism evidence="3 4">
    <name type="scientific">Canariomyces notabilis</name>
    <dbReference type="NCBI Taxonomy" id="2074819"/>
    <lineage>
        <taxon>Eukaryota</taxon>
        <taxon>Fungi</taxon>
        <taxon>Dikarya</taxon>
        <taxon>Ascomycota</taxon>
        <taxon>Pezizomycotina</taxon>
        <taxon>Sordariomycetes</taxon>
        <taxon>Sordariomycetidae</taxon>
        <taxon>Sordariales</taxon>
        <taxon>Chaetomiaceae</taxon>
        <taxon>Canariomyces</taxon>
    </lineage>
</organism>
<reference evidence="3" key="1">
    <citation type="journal article" date="2023" name="Mol. Phylogenet. Evol.">
        <title>Genome-scale phylogeny and comparative genomics of the fungal order Sordariales.</title>
        <authorList>
            <person name="Hensen N."/>
            <person name="Bonometti L."/>
            <person name="Westerberg I."/>
            <person name="Brannstrom I.O."/>
            <person name="Guillou S."/>
            <person name="Cros-Aarteil S."/>
            <person name="Calhoun S."/>
            <person name="Haridas S."/>
            <person name="Kuo A."/>
            <person name="Mondo S."/>
            <person name="Pangilinan J."/>
            <person name="Riley R."/>
            <person name="LaButti K."/>
            <person name="Andreopoulos B."/>
            <person name="Lipzen A."/>
            <person name="Chen C."/>
            <person name="Yan M."/>
            <person name="Daum C."/>
            <person name="Ng V."/>
            <person name="Clum A."/>
            <person name="Steindorff A."/>
            <person name="Ohm R.A."/>
            <person name="Martin F."/>
            <person name="Silar P."/>
            <person name="Natvig D.O."/>
            <person name="Lalanne C."/>
            <person name="Gautier V."/>
            <person name="Ament-Velasquez S.L."/>
            <person name="Kruys A."/>
            <person name="Hutchinson M.I."/>
            <person name="Powell A.J."/>
            <person name="Barry K."/>
            <person name="Miller A.N."/>
            <person name="Grigoriev I.V."/>
            <person name="Debuchy R."/>
            <person name="Gladieux P."/>
            <person name="Hiltunen Thoren M."/>
            <person name="Johannesson H."/>
        </authorList>
    </citation>
    <scope>NUCLEOTIDE SEQUENCE</scope>
    <source>
        <strain evidence="3">CBS 508.74</strain>
    </source>
</reference>
<protein>
    <submittedName>
        <fullName evidence="3">Uncharacterized protein</fullName>
    </submittedName>
</protein>